<gene>
    <name evidence="1" type="ORF">CRV2_00005306</name>
</gene>
<accession>A0ACA9U077</accession>
<sequence length="86" mass="8617">MVEQPPCMSPVSAELAVPSFQSSKNLAAVPGAHWLAKPTVALTVAAFGHGLGIYADAAITAFAVRGGELTSSPLPLDAATIAVEAS</sequence>
<proteinExistence type="predicted"/>
<reference evidence="1" key="1">
    <citation type="submission" date="2020-04" db="EMBL/GenBank/DDBJ databases">
        <authorList>
            <person name="Broberg M."/>
        </authorList>
    </citation>
    <scope>NUCLEOTIDE SEQUENCE</scope>
</reference>
<name>A0ACA9U077_BIOOC</name>
<organism evidence="1 2">
    <name type="scientific">Clonostachys rosea f. rosea IK726</name>
    <dbReference type="NCBI Taxonomy" id="1349383"/>
    <lineage>
        <taxon>Eukaryota</taxon>
        <taxon>Fungi</taxon>
        <taxon>Dikarya</taxon>
        <taxon>Ascomycota</taxon>
        <taxon>Pezizomycotina</taxon>
        <taxon>Sordariomycetes</taxon>
        <taxon>Hypocreomycetidae</taxon>
        <taxon>Hypocreales</taxon>
        <taxon>Bionectriaceae</taxon>
        <taxon>Clonostachys</taxon>
    </lineage>
</organism>
<keyword evidence="2" id="KW-1185">Reference proteome</keyword>
<comment type="caution">
    <text evidence="1">The sequence shown here is derived from an EMBL/GenBank/DDBJ whole genome shotgun (WGS) entry which is preliminary data.</text>
</comment>
<protein>
    <submittedName>
        <fullName evidence="1">Uncharacterized protein</fullName>
    </submittedName>
</protein>
<evidence type="ECO:0000313" key="1">
    <source>
        <dbReference type="EMBL" id="CAG9946424.1"/>
    </source>
</evidence>
<dbReference type="EMBL" id="CADEHS020000010">
    <property type="protein sequence ID" value="CAG9946424.1"/>
    <property type="molecule type" value="Genomic_DNA"/>
</dbReference>
<evidence type="ECO:0000313" key="2">
    <source>
        <dbReference type="Proteomes" id="UP000836387"/>
    </source>
</evidence>
<reference evidence="1" key="2">
    <citation type="submission" date="2021-10" db="EMBL/GenBank/DDBJ databases">
        <authorList>
            <person name="Piombo E."/>
        </authorList>
    </citation>
    <scope>NUCLEOTIDE SEQUENCE</scope>
</reference>
<dbReference type="Proteomes" id="UP000836387">
    <property type="component" value="Unassembled WGS sequence"/>
</dbReference>